<dbReference type="OrthoDB" id="5977853at2759"/>
<dbReference type="Pfam" id="PF00001">
    <property type="entry name" value="7tm_1"/>
    <property type="match status" value="1"/>
</dbReference>
<dbReference type="STRING" id="318479.A0A0N4UD00"/>
<keyword evidence="7 9" id="KW-0675">Receptor</keyword>
<evidence type="ECO:0000313" key="14">
    <source>
        <dbReference type="Proteomes" id="UP000274756"/>
    </source>
</evidence>
<organism evidence="13 15">
    <name type="scientific">Dracunculus medinensis</name>
    <name type="common">Guinea worm</name>
    <dbReference type="NCBI Taxonomy" id="318479"/>
    <lineage>
        <taxon>Eukaryota</taxon>
        <taxon>Metazoa</taxon>
        <taxon>Ecdysozoa</taxon>
        <taxon>Nematoda</taxon>
        <taxon>Chromadorea</taxon>
        <taxon>Rhabditida</taxon>
        <taxon>Spirurina</taxon>
        <taxon>Dracunculoidea</taxon>
        <taxon>Dracunculidae</taxon>
        <taxon>Dracunculus</taxon>
    </lineage>
</organism>
<feature type="domain" description="G-protein coupled receptors family 1 profile" evidence="11">
    <location>
        <begin position="14"/>
        <end position="298"/>
    </location>
</feature>
<dbReference type="Gene3D" id="1.20.1070.10">
    <property type="entry name" value="Rhodopsin 7-helix transmembrane proteins"/>
    <property type="match status" value="1"/>
</dbReference>
<dbReference type="InterPro" id="IPR017452">
    <property type="entry name" value="GPCR_Rhodpsn_7TM"/>
</dbReference>
<dbReference type="PRINTS" id="PR00237">
    <property type="entry name" value="GPCRRHODOPSN"/>
</dbReference>
<dbReference type="CDD" id="cd14967">
    <property type="entry name" value="7tmA_amine_R-like"/>
    <property type="match status" value="1"/>
</dbReference>
<keyword evidence="3 9" id="KW-0812">Transmembrane</keyword>
<protein>
    <submittedName>
        <fullName evidence="15">G_PROTEIN_RECEP_F1_2 domain-containing protein</fullName>
    </submittedName>
</protein>
<dbReference type="Proteomes" id="UP000274756">
    <property type="component" value="Unassembled WGS sequence"/>
</dbReference>
<feature type="transmembrane region" description="Helical" evidence="10">
    <location>
        <begin position="79"/>
        <end position="101"/>
    </location>
</feature>
<dbReference type="SUPFAM" id="SSF81321">
    <property type="entry name" value="Family A G protein-coupled receptor-like"/>
    <property type="match status" value="1"/>
</dbReference>
<keyword evidence="6 10" id="KW-0472">Membrane</keyword>
<gene>
    <name evidence="12" type="ORF">DME_LOCUS8970</name>
</gene>
<dbReference type="GO" id="GO:0007204">
    <property type="term" value="P:positive regulation of cytosolic calcium ion concentration"/>
    <property type="evidence" value="ECO:0007669"/>
    <property type="project" value="TreeGrafter"/>
</dbReference>
<keyword evidence="2" id="KW-1003">Cell membrane</keyword>
<evidence type="ECO:0000256" key="5">
    <source>
        <dbReference type="ARBA" id="ARBA00023040"/>
    </source>
</evidence>
<evidence type="ECO:0000256" key="8">
    <source>
        <dbReference type="ARBA" id="ARBA00023224"/>
    </source>
</evidence>
<dbReference type="EMBL" id="UYYG01001174">
    <property type="protein sequence ID" value="VDN58997.1"/>
    <property type="molecule type" value="Genomic_DNA"/>
</dbReference>
<evidence type="ECO:0000313" key="12">
    <source>
        <dbReference type="EMBL" id="VDN58997.1"/>
    </source>
</evidence>
<evidence type="ECO:0000256" key="7">
    <source>
        <dbReference type="ARBA" id="ARBA00023170"/>
    </source>
</evidence>
<dbReference type="Proteomes" id="UP000038040">
    <property type="component" value="Unplaced"/>
</dbReference>
<keyword evidence="14" id="KW-1185">Reference proteome</keyword>
<dbReference type="PANTHER" id="PTHR24248:SF72">
    <property type="entry name" value="G-PROTEIN COUPLED RECEPTORS FAMILY 1 PROFILE DOMAIN-CONTAINING PROTEIN"/>
    <property type="match status" value="1"/>
</dbReference>
<evidence type="ECO:0000256" key="1">
    <source>
        <dbReference type="ARBA" id="ARBA00004651"/>
    </source>
</evidence>
<reference evidence="15" key="1">
    <citation type="submission" date="2017-02" db="UniProtKB">
        <authorList>
            <consortium name="WormBaseParasite"/>
        </authorList>
    </citation>
    <scope>IDENTIFICATION</scope>
</reference>
<feature type="transmembrane region" description="Helical" evidence="10">
    <location>
        <begin position="122"/>
        <end position="143"/>
    </location>
</feature>
<comment type="similarity">
    <text evidence="9">Belongs to the G-protein coupled receptor 1 family.</text>
</comment>
<feature type="transmembrane region" description="Helical" evidence="10">
    <location>
        <begin position="43"/>
        <end position="67"/>
    </location>
</feature>
<proteinExistence type="inferred from homology"/>
<name>A0A0N4UD00_DRAME</name>
<dbReference type="PROSITE" id="PS00237">
    <property type="entry name" value="G_PROTEIN_RECEP_F1_1"/>
    <property type="match status" value="1"/>
</dbReference>
<dbReference type="GO" id="GO:0005886">
    <property type="term" value="C:plasma membrane"/>
    <property type="evidence" value="ECO:0007669"/>
    <property type="project" value="UniProtKB-SubCell"/>
</dbReference>
<dbReference type="PROSITE" id="PS50262">
    <property type="entry name" value="G_PROTEIN_RECEP_F1_2"/>
    <property type="match status" value="1"/>
</dbReference>
<keyword evidence="8 9" id="KW-0807">Transducer</keyword>
<feature type="transmembrane region" description="Helical" evidence="10">
    <location>
        <begin position="163"/>
        <end position="183"/>
    </location>
</feature>
<evidence type="ECO:0000256" key="6">
    <source>
        <dbReference type="ARBA" id="ARBA00023136"/>
    </source>
</evidence>
<evidence type="ECO:0000259" key="11">
    <source>
        <dbReference type="PROSITE" id="PS50262"/>
    </source>
</evidence>
<reference evidence="12 14" key="2">
    <citation type="submission" date="2018-11" db="EMBL/GenBank/DDBJ databases">
        <authorList>
            <consortium name="Pathogen Informatics"/>
        </authorList>
    </citation>
    <scope>NUCLEOTIDE SEQUENCE [LARGE SCALE GENOMIC DNA]</scope>
</reference>
<evidence type="ECO:0000256" key="4">
    <source>
        <dbReference type="ARBA" id="ARBA00022989"/>
    </source>
</evidence>
<dbReference type="WBParaSite" id="DME_0000517101-mRNA-1">
    <property type="protein sequence ID" value="DME_0000517101-mRNA-1"/>
    <property type="gene ID" value="DME_0000517101"/>
</dbReference>
<keyword evidence="5 9" id="KW-0297">G-protein coupled receptor</keyword>
<feature type="transmembrane region" description="Helical" evidence="10">
    <location>
        <begin position="244"/>
        <end position="267"/>
    </location>
</feature>
<dbReference type="InterPro" id="IPR000276">
    <property type="entry name" value="GPCR_Rhodpsn"/>
</dbReference>
<dbReference type="GO" id="GO:0007267">
    <property type="term" value="P:cell-cell signaling"/>
    <property type="evidence" value="ECO:0007669"/>
    <property type="project" value="TreeGrafter"/>
</dbReference>
<dbReference type="AlphaFoldDB" id="A0A0N4UD00"/>
<evidence type="ECO:0000256" key="9">
    <source>
        <dbReference type="RuleBase" id="RU000688"/>
    </source>
</evidence>
<dbReference type="GO" id="GO:0071880">
    <property type="term" value="P:adenylate cyclase-activating adrenergic receptor signaling pathway"/>
    <property type="evidence" value="ECO:0007669"/>
    <property type="project" value="TreeGrafter"/>
</dbReference>
<feature type="transmembrane region" description="Helical" evidence="10">
    <location>
        <begin position="6"/>
        <end position="31"/>
    </location>
</feature>
<evidence type="ECO:0000256" key="3">
    <source>
        <dbReference type="ARBA" id="ARBA00022692"/>
    </source>
</evidence>
<evidence type="ECO:0000313" key="13">
    <source>
        <dbReference type="Proteomes" id="UP000038040"/>
    </source>
</evidence>
<evidence type="ECO:0000256" key="10">
    <source>
        <dbReference type="SAM" id="Phobius"/>
    </source>
</evidence>
<accession>A0A0N4UD00</accession>
<dbReference type="GO" id="GO:0004937">
    <property type="term" value="F:alpha1-adrenergic receptor activity"/>
    <property type="evidence" value="ECO:0007669"/>
    <property type="project" value="TreeGrafter"/>
</dbReference>
<comment type="subcellular location">
    <subcellularLocation>
        <location evidence="1">Cell membrane</location>
        <topology evidence="1">Multi-pass membrane protein</topology>
    </subcellularLocation>
</comment>
<dbReference type="PANTHER" id="PTHR24248">
    <property type="entry name" value="ADRENERGIC RECEPTOR-RELATED G-PROTEIN COUPLED RECEPTOR"/>
    <property type="match status" value="1"/>
</dbReference>
<keyword evidence="4 10" id="KW-1133">Transmembrane helix</keyword>
<evidence type="ECO:0000313" key="15">
    <source>
        <dbReference type="WBParaSite" id="DME_0000517101-mRNA-1"/>
    </source>
</evidence>
<dbReference type="GO" id="GO:0007200">
    <property type="term" value="P:phospholipase C-activating G protein-coupled receptor signaling pathway"/>
    <property type="evidence" value="ECO:0007669"/>
    <property type="project" value="TreeGrafter"/>
</dbReference>
<dbReference type="GO" id="GO:0043410">
    <property type="term" value="P:positive regulation of MAPK cascade"/>
    <property type="evidence" value="ECO:0007669"/>
    <property type="project" value="TreeGrafter"/>
</dbReference>
<sequence length="475" mass="55048">LIPTPLFIIFGIIVSIIVFLTIFGNLLVLLLKARVGRTNTTILVWNLGLTDFLVGLFVLPLAAIYFIRREWDFGRFLCRLWIAADVTFCTCSVVTICTISADRYLAITRPLKYRSIVTKTKMIIAIIIIWCFSFAILLTTARWNQPICTNSKICYVGDEIEYLAHSVVVAFFLPALITLIFYWKIYKLARRRQEALKKGFLMIFGQNMNFLSSTLAQPYLRIHVGKKKDVIEKQRRLLRAHQRIAKTLGVVSFSFLLCWLPFFTLYLTNHRCKCIASYLIEIATWLGYCNSMLNPIIYAFTIKEFKQTMVAILTIFWRIPHLILPNIIRQPTNINHSRIPRQCAYLLTQKHLKKTIPKYGPQKPAFLKKYKLKDSKYLKCHEDFISFNTETIIREETILMPNNGDSNNGETMIAPLLLPTTTNPLKCFEYTINESPIKNKDESNIQQDKFELKLEFDHGGSPNGEFIFEQYTLSI</sequence>
<evidence type="ECO:0000256" key="2">
    <source>
        <dbReference type="ARBA" id="ARBA00022475"/>
    </source>
</evidence>